<dbReference type="RefSeq" id="WP_386719453.1">
    <property type="nucleotide sequence ID" value="NZ_JBHXIJ010000250.1"/>
</dbReference>
<gene>
    <name evidence="2" type="ORF">ACFWJN_26420</name>
</gene>
<reference evidence="2 3" key="1">
    <citation type="submission" date="2024-09" db="EMBL/GenBank/DDBJ databases">
        <title>The Natural Products Discovery Center: Release of the First 8490 Sequenced Strains for Exploring Actinobacteria Biosynthetic Diversity.</title>
        <authorList>
            <person name="Kalkreuter E."/>
            <person name="Kautsar S.A."/>
            <person name="Yang D."/>
            <person name="Bader C.D."/>
            <person name="Teijaro C.N."/>
            <person name="Fluegel L."/>
            <person name="Davis C.M."/>
            <person name="Simpson J.R."/>
            <person name="Lauterbach L."/>
            <person name="Steele A.D."/>
            <person name="Gui C."/>
            <person name="Meng S."/>
            <person name="Li G."/>
            <person name="Viehrig K."/>
            <person name="Ye F."/>
            <person name="Su P."/>
            <person name="Kiefer A.F."/>
            <person name="Nichols A."/>
            <person name="Cepeda A.J."/>
            <person name="Yan W."/>
            <person name="Fan B."/>
            <person name="Jiang Y."/>
            <person name="Adhikari A."/>
            <person name="Zheng C.-J."/>
            <person name="Schuster L."/>
            <person name="Cowan T.M."/>
            <person name="Smanski M.J."/>
            <person name="Chevrette M.G."/>
            <person name="De Carvalho L.P.S."/>
            <person name="Shen B."/>
        </authorList>
    </citation>
    <scope>NUCLEOTIDE SEQUENCE [LARGE SCALE GENOMIC DNA]</scope>
    <source>
        <strain evidence="2 3">NPDC058348</strain>
    </source>
</reference>
<evidence type="ECO:0000256" key="1">
    <source>
        <dbReference type="SAM" id="MobiDB-lite"/>
    </source>
</evidence>
<sequence length="56" mass="6230">MQSTDVSTADGSLPAELSPESRDEDIEERNAFPEPIGEVLRIFLGNRRVQAATRTR</sequence>
<organism evidence="2 3">
    <name type="scientific">Streptomyces albidochromogenes</name>
    <dbReference type="NCBI Taxonomy" id="329524"/>
    <lineage>
        <taxon>Bacteria</taxon>
        <taxon>Bacillati</taxon>
        <taxon>Actinomycetota</taxon>
        <taxon>Actinomycetes</taxon>
        <taxon>Kitasatosporales</taxon>
        <taxon>Streptomycetaceae</taxon>
        <taxon>Streptomyces</taxon>
    </lineage>
</organism>
<accession>A0ABW6FRY4</accession>
<name>A0ABW6FRY4_9ACTN</name>
<dbReference type="EMBL" id="JBHXIJ010000250">
    <property type="protein sequence ID" value="MFD5102481.1"/>
    <property type="molecule type" value="Genomic_DNA"/>
</dbReference>
<dbReference type="Proteomes" id="UP001598448">
    <property type="component" value="Unassembled WGS sequence"/>
</dbReference>
<keyword evidence="3" id="KW-1185">Reference proteome</keyword>
<proteinExistence type="predicted"/>
<feature type="compositionally biased region" description="Polar residues" evidence="1">
    <location>
        <begin position="1"/>
        <end position="10"/>
    </location>
</feature>
<protein>
    <submittedName>
        <fullName evidence="2">Uncharacterized protein</fullName>
    </submittedName>
</protein>
<comment type="caution">
    <text evidence="2">The sequence shown here is derived from an EMBL/GenBank/DDBJ whole genome shotgun (WGS) entry which is preliminary data.</text>
</comment>
<evidence type="ECO:0000313" key="2">
    <source>
        <dbReference type="EMBL" id="MFD5102481.1"/>
    </source>
</evidence>
<feature type="region of interest" description="Disordered" evidence="1">
    <location>
        <begin position="1"/>
        <end position="32"/>
    </location>
</feature>
<evidence type="ECO:0000313" key="3">
    <source>
        <dbReference type="Proteomes" id="UP001598448"/>
    </source>
</evidence>